<keyword evidence="1" id="KW-0472">Membrane</keyword>
<accession>A0A177AW31</accession>
<dbReference type="Proteomes" id="UP000078046">
    <property type="component" value="Unassembled WGS sequence"/>
</dbReference>
<dbReference type="AlphaFoldDB" id="A0A177AW31"/>
<sequence length="75" mass="8761">MVLMVSYNFLFIFIITVVILVLNGFSPFRPTIIEIIVNIVNLKRYIINFWLSIGRKKPNLFITRKCSVRTSAHCN</sequence>
<gene>
    <name evidence="2" type="ORF">A3Q56_06031</name>
</gene>
<evidence type="ECO:0000313" key="2">
    <source>
        <dbReference type="EMBL" id="OAF66228.1"/>
    </source>
</evidence>
<evidence type="ECO:0000313" key="3">
    <source>
        <dbReference type="Proteomes" id="UP000078046"/>
    </source>
</evidence>
<proteinExistence type="predicted"/>
<evidence type="ECO:0000256" key="1">
    <source>
        <dbReference type="SAM" id="Phobius"/>
    </source>
</evidence>
<dbReference type="EMBL" id="LWCA01000997">
    <property type="protein sequence ID" value="OAF66228.1"/>
    <property type="molecule type" value="Genomic_DNA"/>
</dbReference>
<keyword evidence="1" id="KW-0812">Transmembrane</keyword>
<keyword evidence="3" id="KW-1185">Reference proteome</keyword>
<comment type="caution">
    <text evidence="2">The sequence shown here is derived from an EMBL/GenBank/DDBJ whole genome shotgun (WGS) entry which is preliminary data.</text>
</comment>
<organism evidence="2 3">
    <name type="scientific">Intoshia linei</name>
    <dbReference type="NCBI Taxonomy" id="1819745"/>
    <lineage>
        <taxon>Eukaryota</taxon>
        <taxon>Metazoa</taxon>
        <taxon>Spiralia</taxon>
        <taxon>Lophotrochozoa</taxon>
        <taxon>Mesozoa</taxon>
        <taxon>Orthonectida</taxon>
        <taxon>Rhopaluridae</taxon>
        <taxon>Intoshia</taxon>
    </lineage>
</organism>
<keyword evidence="1" id="KW-1133">Transmembrane helix</keyword>
<reference evidence="2 3" key="1">
    <citation type="submission" date="2016-04" db="EMBL/GenBank/DDBJ databases">
        <title>The genome of Intoshia linei affirms orthonectids as highly simplified spiralians.</title>
        <authorList>
            <person name="Mikhailov K.V."/>
            <person name="Slusarev G.S."/>
            <person name="Nikitin M.A."/>
            <person name="Logacheva M.D."/>
            <person name="Penin A."/>
            <person name="Aleoshin V."/>
            <person name="Panchin Y.V."/>
        </authorList>
    </citation>
    <scope>NUCLEOTIDE SEQUENCE [LARGE SCALE GENOMIC DNA]</scope>
    <source>
        <strain evidence="2">Intl2013</strain>
        <tissue evidence="2">Whole animal</tissue>
    </source>
</reference>
<name>A0A177AW31_9BILA</name>
<protein>
    <submittedName>
        <fullName evidence="2">Uncharacterized protein</fullName>
    </submittedName>
</protein>
<feature type="transmembrane region" description="Helical" evidence="1">
    <location>
        <begin position="6"/>
        <end position="25"/>
    </location>
</feature>